<evidence type="ECO:0000313" key="1">
    <source>
        <dbReference type="EMBL" id="GMF28553.1"/>
    </source>
</evidence>
<dbReference type="AlphaFoldDB" id="A0A9W6WV17"/>
<organism evidence="1 2">
    <name type="scientific">Phytophthora lilii</name>
    <dbReference type="NCBI Taxonomy" id="2077276"/>
    <lineage>
        <taxon>Eukaryota</taxon>
        <taxon>Sar</taxon>
        <taxon>Stramenopiles</taxon>
        <taxon>Oomycota</taxon>
        <taxon>Peronosporomycetes</taxon>
        <taxon>Peronosporales</taxon>
        <taxon>Peronosporaceae</taxon>
        <taxon>Phytophthora</taxon>
    </lineage>
</organism>
<dbReference type="EMBL" id="BSXW01000720">
    <property type="protein sequence ID" value="GMF28553.1"/>
    <property type="molecule type" value="Genomic_DNA"/>
</dbReference>
<gene>
    <name evidence="1" type="ORF">Plil01_001203500</name>
</gene>
<accession>A0A9W6WV17</accession>
<reference evidence="1" key="1">
    <citation type="submission" date="2023-04" db="EMBL/GenBank/DDBJ databases">
        <title>Phytophthora lilii NBRC 32176.</title>
        <authorList>
            <person name="Ichikawa N."/>
            <person name="Sato H."/>
            <person name="Tonouchi N."/>
        </authorList>
    </citation>
    <scope>NUCLEOTIDE SEQUENCE</scope>
    <source>
        <strain evidence="1">NBRC 32176</strain>
    </source>
</reference>
<proteinExistence type="predicted"/>
<keyword evidence="2" id="KW-1185">Reference proteome</keyword>
<comment type="caution">
    <text evidence="1">The sequence shown here is derived from an EMBL/GenBank/DDBJ whole genome shotgun (WGS) entry which is preliminary data.</text>
</comment>
<evidence type="ECO:0000313" key="2">
    <source>
        <dbReference type="Proteomes" id="UP001165083"/>
    </source>
</evidence>
<sequence>MRWGKLSCSRVTPMPSDDRSWLILILVVGRTTKCYQAVATFESWQDLVPEGSPHGIGHRGHGERQVNPTAFGGWQKKYALDDEDGNPKKVKALVCQRRDYFKTNRDPHIRISNIPGSGKSAILQLVYPKYYNKNLNNRIFDLYNPKEHTHVLLQDVDHETVEKLGV</sequence>
<protein>
    <submittedName>
        <fullName evidence="1">Unnamed protein product</fullName>
    </submittedName>
</protein>
<dbReference type="Proteomes" id="UP001165083">
    <property type="component" value="Unassembled WGS sequence"/>
</dbReference>
<name>A0A9W6WV17_9STRA</name>
<dbReference type="OrthoDB" id="159597at2759"/>